<dbReference type="InterPro" id="IPR036322">
    <property type="entry name" value="WD40_repeat_dom_sf"/>
</dbReference>
<evidence type="ECO:0000256" key="8">
    <source>
        <dbReference type="ARBA" id="ARBA00023242"/>
    </source>
</evidence>
<dbReference type="InterPro" id="IPR055410">
    <property type="entry name" value="Beta-prop_CAF1B_HIR1"/>
</dbReference>
<dbReference type="InterPro" id="IPR045145">
    <property type="entry name" value="PTHR15271"/>
</dbReference>
<evidence type="ECO:0000313" key="11">
    <source>
        <dbReference type="EMBL" id="EGW32117.1"/>
    </source>
</evidence>
<dbReference type="PROSITE" id="PS50082">
    <property type="entry name" value="WD_REPEATS_2"/>
    <property type="match status" value="4"/>
</dbReference>
<dbReference type="Proteomes" id="UP000000709">
    <property type="component" value="Unassembled WGS sequence"/>
</dbReference>
<dbReference type="GeneID" id="18873773"/>
<dbReference type="PROSITE" id="PS00678">
    <property type="entry name" value="WD_REPEATS_1"/>
    <property type="match status" value="1"/>
</dbReference>
<dbReference type="Gene3D" id="2.130.10.10">
    <property type="entry name" value="YVTN repeat-like/Quinoprotein amine dehydrogenase"/>
    <property type="match status" value="1"/>
</dbReference>
<dbReference type="InterPro" id="IPR001680">
    <property type="entry name" value="WD40_rpt"/>
</dbReference>
<evidence type="ECO:0000256" key="6">
    <source>
        <dbReference type="ARBA" id="ARBA00022853"/>
    </source>
</evidence>
<dbReference type="STRING" id="619300.G3APE0"/>
<evidence type="ECO:0000256" key="5">
    <source>
        <dbReference type="ARBA" id="ARBA00022763"/>
    </source>
</evidence>
<keyword evidence="12" id="KW-1185">Reference proteome</keyword>
<accession>G3APE0</accession>
<keyword evidence="7" id="KW-0234">DNA repair</keyword>
<evidence type="ECO:0000256" key="4">
    <source>
        <dbReference type="ARBA" id="ARBA00022737"/>
    </source>
</evidence>
<keyword evidence="6" id="KW-0156">Chromatin regulator</keyword>
<evidence type="ECO:0000256" key="2">
    <source>
        <dbReference type="ARBA" id="ARBA00007306"/>
    </source>
</evidence>
<dbReference type="eggNOG" id="KOG1009">
    <property type="taxonomic scope" value="Eukaryota"/>
</dbReference>
<name>G3APE0_SPAPN</name>
<dbReference type="InterPro" id="IPR019775">
    <property type="entry name" value="WD40_repeat_CS"/>
</dbReference>
<dbReference type="PANTHER" id="PTHR15271">
    <property type="entry name" value="CHROMATIN ASSEMBLY FACTOR 1 SUBUNIT B"/>
    <property type="match status" value="1"/>
</dbReference>
<protein>
    <recommendedName>
        <fullName evidence="10">CAF1B/HIR1 beta-propeller domain-containing protein</fullName>
    </recommendedName>
</protein>
<dbReference type="KEGG" id="spaa:SPAPADRAFT_61202"/>
<dbReference type="GO" id="GO:0006281">
    <property type="term" value="P:DNA repair"/>
    <property type="evidence" value="ECO:0007669"/>
    <property type="project" value="UniProtKB-KW"/>
</dbReference>
<feature type="domain" description="CAF1B/HIR1 beta-propeller" evidence="10">
    <location>
        <begin position="1"/>
        <end position="213"/>
    </location>
</feature>
<feature type="repeat" description="WD" evidence="9">
    <location>
        <begin position="126"/>
        <end position="167"/>
    </location>
</feature>
<dbReference type="GO" id="GO:0033186">
    <property type="term" value="C:CAF-1 complex"/>
    <property type="evidence" value="ECO:0007669"/>
    <property type="project" value="TreeGrafter"/>
</dbReference>
<evidence type="ECO:0000256" key="3">
    <source>
        <dbReference type="ARBA" id="ARBA00022574"/>
    </source>
</evidence>
<dbReference type="GO" id="GO:0005634">
    <property type="term" value="C:nucleus"/>
    <property type="evidence" value="ECO:0007669"/>
    <property type="project" value="UniProtKB-SubCell"/>
</dbReference>
<dbReference type="OrthoDB" id="71227at2759"/>
<dbReference type="InParanoid" id="G3APE0"/>
<dbReference type="InterPro" id="IPR015943">
    <property type="entry name" value="WD40/YVTN_repeat-like_dom_sf"/>
</dbReference>
<sequence length="216" mass="24037">MEASTITVHWHNDNQPIYAIDFQPGSTPRLVTGGGDNNIRMWNLTTNSGSGEVNNQSVEYLSTLRKHTQAVNLVRFSPDGTLLASAGDDGTLMLWRLCDGIVKDFGADEDEDDDDIKESWKVVAQFRSGTSEIMDVCWSPCGKYLVSGSMDNTVRVYQLSIGNDADKVTGKLIQSLKSHSHYIQGVYWDPLDEYIVSQSADRSVNVYKIIRKHSAI</sequence>
<dbReference type="SMART" id="SM00320">
    <property type="entry name" value="WD40"/>
    <property type="match status" value="4"/>
</dbReference>
<dbReference type="SUPFAM" id="SSF50978">
    <property type="entry name" value="WD40 repeat-like"/>
    <property type="match status" value="1"/>
</dbReference>
<dbReference type="PROSITE" id="PS50294">
    <property type="entry name" value="WD_REPEATS_REGION"/>
    <property type="match status" value="4"/>
</dbReference>
<dbReference type="Pfam" id="PF24105">
    <property type="entry name" value="Beta-prop_CAF1B_HIR1"/>
    <property type="match status" value="1"/>
</dbReference>
<comment type="subcellular location">
    <subcellularLocation>
        <location evidence="1">Nucleus</location>
    </subcellularLocation>
</comment>
<feature type="non-terminal residue" evidence="11">
    <location>
        <position position="216"/>
    </location>
</feature>
<comment type="similarity">
    <text evidence="2">Belongs to the WD repeat HIR1 family.</text>
</comment>
<feature type="repeat" description="WD" evidence="9">
    <location>
        <begin position="176"/>
        <end position="209"/>
    </location>
</feature>
<proteinExistence type="inferred from homology"/>
<reference evidence="11 12" key="1">
    <citation type="journal article" date="2011" name="Proc. Natl. Acad. Sci. U.S.A.">
        <title>Comparative genomics of xylose-fermenting fungi for enhanced biofuel production.</title>
        <authorList>
            <person name="Wohlbach D.J."/>
            <person name="Kuo A."/>
            <person name="Sato T.K."/>
            <person name="Potts K.M."/>
            <person name="Salamov A.A."/>
            <person name="LaButti K.M."/>
            <person name="Sun H."/>
            <person name="Clum A."/>
            <person name="Pangilinan J.L."/>
            <person name="Lindquist E.A."/>
            <person name="Lucas S."/>
            <person name="Lapidus A."/>
            <person name="Jin M."/>
            <person name="Gunawan C."/>
            <person name="Balan V."/>
            <person name="Dale B.E."/>
            <person name="Jeffries T.W."/>
            <person name="Zinkel R."/>
            <person name="Barry K.W."/>
            <person name="Grigoriev I.V."/>
            <person name="Gasch A.P."/>
        </authorList>
    </citation>
    <scope>NUCLEOTIDE SEQUENCE [LARGE SCALE GENOMIC DNA]</scope>
    <source>
        <strain evidence="12">NRRL Y-27907 / 11-Y1</strain>
    </source>
</reference>
<evidence type="ECO:0000256" key="7">
    <source>
        <dbReference type="ARBA" id="ARBA00023204"/>
    </source>
</evidence>
<gene>
    <name evidence="11" type="ORF">SPAPADRAFT_61202</name>
</gene>
<dbReference type="InterPro" id="IPR020472">
    <property type="entry name" value="WD40_PAC1"/>
</dbReference>
<evidence type="ECO:0000313" key="12">
    <source>
        <dbReference type="Proteomes" id="UP000000709"/>
    </source>
</evidence>
<dbReference type="EMBL" id="GL996502">
    <property type="protein sequence ID" value="EGW32117.1"/>
    <property type="molecule type" value="Genomic_DNA"/>
</dbReference>
<dbReference type="OMA" id="MHIFAFI"/>
<dbReference type="AlphaFoldDB" id="G3APE0"/>
<dbReference type="HOGENOM" id="CLU_010127_1_2_1"/>
<feature type="repeat" description="WD" evidence="9">
    <location>
        <begin position="64"/>
        <end position="97"/>
    </location>
</feature>
<keyword evidence="8" id="KW-0539">Nucleus</keyword>
<evidence type="ECO:0000256" key="1">
    <source>
        <dbReference type="ARBA" id="ARBA00004123"/>
    </source>
</evidence>
<dbReference type="GO" id="GO:0006334">
    <property type="term" value="P:nucleosome assembly"/>
    <property type="evidence" value="ECO:0007669"/>
    <property type="project" value="TreeGrafter"/>
</dbReference>
<feature type="repeat" description="WD" evidence="9">
    <location>
        <begin position="10"/>
        <end position="52"/>
    </location>
</feature>
<keyword evidence="4" id="KW-0677">Repeat</keyword>
<dbReference type="PRINTS" id="PR00320">
    <property type="entry name" value="GPROTEINBRPT"/>
</dbReference>
<dbReference type="GO" id="GO:0006335">
    <property type="term" value="P:DNA replication-dependent chromatin assembly"/>
    <property type="evidence" value="ECO:0007669"/>
    <property type="project" value="InterPro"/>
</dbReference>
<keyword evidence="5" id="KW-0227">DNA damage</keyword>
<dbReference type="PANTHER" id="PTHR15271:SF4">
    <property type="entry name" value="CHROMATIN ASSEMBLY FACTOR 1 SUBUNIT B"/>
    <property type="match status" value="1"/>
</dbReference>
<dbReference type="RefSeq" id="XP_007375393.1">
    <property type="nucleotide sequence ID" value="XM_007375331.1"/>
</dbReference>
<organism evidence="12">
    <name type="scientific">Spathaspora passalidarum (strain NRRL Y-27907 / 11-Y1)</name>
    <dbReference type="NCBI Taxonomy" id="619300"/>
    <lineage>
        <taxon>Eukaryota</taxon>
        <taxon>Fungi</taxon>
        <taxon>Dikarya</taxon>
        <taxon>Ascomycota</taxon>
        <taxon>Saccharomycotina</taxon>
        <taxon>Pichiomycetes</taxon>
        <taxon>Debaryomycetaceae</taxon>
        <taxon>Spathaspora</taxon>
    </lineage>
</organism>
<evidence type="ECO:0000256" key="9">
    <source>
        <dbReference type="PROSITE-ProRule" id="PRU00221"/>
    </source>
</evidence>
<evidence type="ECO:0000259" key="10">
    <source>
        <dbReference type="Pfam" id="PF24105"/>
    </source>
</evidence>
<keyword evidence="3 9" id="KW-0853">WD repeat</keyword>